<dbReference type="PROSITE" id="PS52016">
    <property type="entry name" value="TONB_DEPENDENT_REC_3"/>
    <property type="match status" value="1"/>
</dbReference>
<evidence type="ECO:0000256" key="6">
    <source>
        <dbReference type="ARBA" id="ARBA00023237"/>
    </source>
</evidence>
<keyword evidence="8" id="KW-0732">Signal</keyword>
<accession>A0ABS9KLY2</accession>
<comment type="subcellular location">
    <subcellularLocation>
        <location evidence="1 7">Cell outer membrane</location>
        <topology evidence="1 7">Multi-pass membrane protein</topology>
    </subcellularLocation>
</comment>
<dbReference type="SUPFAM" id="SSF49464">
    <property type="entry name" value="Carboxypeptidase regulatory domain-like"/>
    <property type="match status" value="1"/>
</dbReference>
<keyword evidence="6 7" id="KW-0998">Cell outer membrane</keyword>
<feature type="domain" description="TonB-dependent receptor plug" evidence="9">
    <location>
        <begin position="209"/>
        <end position="332"/>
    </location>
</feature>
<dbReference type="InterPro" id="IPR039426">
    <property type="entry name" value="TonB-dep_rcpt-like"/>
</dbReference>
<keyword evidence="5 7" id="KW-0472">Membrane</keyword>
<evidence type="ECO:0000256" key="1">
    <source>
        <dbReference type="ARBA" id="ARBA00004571"/>
    </source>
</evidence>
<dbReference type="Proteomes" id="UP001165367">
    <property type="component" value="Unassembled WGS sequence"/>
</dbReference>
<evidence type="ECO:0000256" key="5">
    <source>
        <dbReference type="ARBA" id="ARBA00023136"/>
    </source>
</evidence>
<dbReference type="NCBIfam" id="TIGR04057">
    <property type="entry name" value="SusC_RagA_signa"/>
    <property type="match status" value="1"/>
</dbReference>
<keyword evidence="2 7" id="KW-0813">Transport</keyword>
<dbReference type="InterPro" id="IPR023996">
    <property type="entry name" value="TonB-dep_OMP_SusC/RagA"/>
</dbReference>
<evidence type="ECO:0000313" key="11">
    <source>
        <dbReference type="Proteomes" id="UP001165367"/>
    </source>
</evidence>
<keyword evidence="11" id="KW-1185">Reference proteome</keyword>
<dbReference type="InterPro" id="IPR036942">
    <property type="entry name" value="Beta-barrel_TonB_sf"/>
</dbReference>
<evidence type="ECO:0000256" key="3">
    <source>
        <dbReference type="ARBA" id="ARBA00022452"/>
    </source>
</evidence>
<dbReference type="SUPFAM" id="SSF56935">
    <property type="entry name" value="Porins"/>
    <property type="match status" value="1"/>
</dbReference>
<proteinExistence type="inferred from homology"/>
<gene>
    <name evidence="10" type="ORF">LZZ85_03535</name>
</gene>
<dbReference type="Pfam" id="PF07715">
    <property type="entry name" value="Plug"/>
    <property type="match status" value="1"/>
</dbReference>
<dbReference type="NCBIfam" id="TIGR04056">
    <property type="entry name" value="OMP_RagA_SusC"/>
    <property type="match status" value="1"/>
</dbReference>
<keyword evidence="3 7" id="KW-1134">Transmembrane beta strand</keyword>
<evidence type="ECO:0000256" key="2">
    <source>
        <dbReference type="ARBA" id="ARBA00022448"/>
    </source>
</evidence>
<evidence type="ECO:0000256" key="7">
    <source>
        <dbReference type="PROSITE-ProRule" id="PRU01360"/>
    </source>
</evidence>
<comment type="caution">
    <text evidence="10">The sequence shown here is derived from an EMBL/GenBank/DDBJ whole genome shotgun (WGS) entry which is preliminary data.</text>
</comment>
<organism evidence="10 11">
    <name type="scientific">Terrimonas ginsenosidimutans</name>
    <dbReference type="NCBI Taxonomy" id="2908004"/>
    <lineage>
        <taxon>Bacteria</taxon>
        <taxon>Pseudomonadati</taxon>
        <taxon>Bacteroidota</taxon>
        <taxon>Chitinophagia</taxon>
        <taxon>Chitinophagales</taxon>
        <taxon>Chitinophagaceae</taxon>
        <taxon>Terrimonas</taxon>
    </lineage>
</organism>
<dbReference type="RefSeq" id="WP_237868561.1">
    <property type="nucleotide sequence ID" value="NZ_JAKLTR010000002.1"/>
</dbReference>
<evidence type="ECO:0000256" key="4">
    <source>
        <dbReference type="ARBA" id="ARBA00022692"/>
    </source>
</evidence>
<dbReference type="InterPro" id="IPR012910">
    <property type="entry name" value="Plug_dom"/>
</dbReference>
<dbReference type="Gene3D" id="2.170.130.10">
    <property type="entry name" value="TonB-dependent receptor, plug domain"/>
    <property type="match status" value="1"/>
</dbReference>
<dbReference type="InterPro" id="IPR037066">
    <property type="entry name" value="Plug_dom_sf"/>
</dbReference>
<sequence>MKLTIVFLALGMLHARAEGFGQTITFSGKNVTLAKIFTAVEKQTGYSIFANKELLKESRPVTVSASGMPLTEFLDLTFRNQPLGYEIESKTIFIKEKPVSRAADRTELTVAEIPKLAITGTVTSSDGTPLEGATVSIKGSRESAITNAEGRYSISAEGTQVLVFSYVGYTNLEVPVNNRTTIDVTLEKAVNEMEQVVVTALGITRKSKALTYNVQEVKGDELNRVKDANFVNSLVGKVAGATINSSSAGAGSSSRVVMRGAKSITGNNNALYVIDGIPMPNNVRGQAEDIFSGAGQTGDFVSNINPEDIESLTVLSGPSAAALYGSAAANGVIVINTKKGAKNKTEVSASNSTMFSNPLMLPKFQNTYGQSETGSYYSWGEKLTTPSSYQPKDYFQNGLNISNSVTLSTGTDKNQTYVSLGNVNARGIIPNNDFNRYNFTARNTSSFLDGKMTLDLGFMAGIVDEQNMISQGQYFNPLVAVYLFPPGEDFNKVKAFERYDPSRNLMTQFWPYGDNGLMMQNPYWVTERDLFQNKKERYMTTAALKYQLNSWINLTGRVKMDKNNEKAERKFAASTNQLFASERGYYSLNTIDNRQIYADALVNINKTLSSDYVLTANIGGSIEDIRANQYMYGGRLQGVPNLYTYANISTTGADISQTGYSRQKQSVFGSAQLAFRNSVFLDVTGRNDFASTLAESISQSFFYSSVGLSGVMTDLLPIKSDILSYLKLRGSYSEVGNEPTHLLTIPTYPLAGGFPVTQTRMPNPNLKPELTKSIELGLNASLFRGALNIDATVYTSRTYNQFFEPTLSAASGYTSVIVNAGRVDNKGIEVSARYNRKFGDLNVSSYATYSLNRNKIVELLPGWVNPITKEVVTLRELEMAGTGSYRMTLKEGGSMGDIYVNTLRVDEHGAIYVDPGSQTVVAEPNKFVYAGSNNPKYNLGWGNNLNWKGIGLSFLFTARVGGIVVSNTQAIMDAFGVSEATAEARDNGGAIVNGRPVPAREYYQVVGAGASGGIASMYTYSATNVRLAELSLGYDIPVKRFTNVIKKMNVSLIGRNLFMLYNRAPFDPELTSNTQTYFQGIDYFMMPSLRSLGFSFKLNF</sequence>
<dbReference type="InterPro" id="IPR023997">
    <property type="entry name" value="TonB-dep_OMP_SusC/RagA_CS"/>
</dbReference>
<dbReference type="Gene3D" id="2.40.170.20">
    <property type="entry name" value="TonB-dependent receptor, beta-barrel domain"/>
    <property type="match status" value="1"/>
</dbReference>
<comment type="similarity">
    <text evidence="7">Belongs to the TonB-dependent receptor family.</text>
</comment>
<evidence type="ECO:0000256" key="8">
    <source>
        <dbReference type="SAM" id="SignalP"/>
    </source>
</evidence>
<feature type="chain" id="PRO_5046152153" evidence="8">
    <location>
        <begin position="18"/>
        <end position="1100"/>
    </location>
</feature>
<dbReference type="Pfam" id="PF13715">
    <property type="entry name" value="CarbopepD_reg_2"/>
    <property type="match status" value="1"/>
</dbReference>
<keyword evidence="4 7" id="KW-0812">Transmembrane</keyword>
<dbReference type="Gene3D" id="2.60.40.1120">
    <property type="entry name" value="Carboxypeptidase-like, regulatory domain"/>
    <property type="match status" value="1"/>
</dbReference>
<feature type="signal peptide" evidence="8">
    <location>
        <begin position="1"/>
        <end position="17"/>
    </location>
</feature>
<evidence type="ECO:0000313" key="10">
    <source>
        <dbReference type="EMBL" id="MCG2613332.1"/>
    </source>
</evidence>
<dbReference type="InterPro" id="IPR008969">
    <property type="entry name" value="CarboxyPept-like_regulatory"/>
</dbReference>
<name>A0ABS9KLY2_9BACT</name>
<evidence type="ECO:0000259" key="9">
    <source>
        <dbReference type="Pfam" id="PF07715"/>
    </source>
</evidence>
<reference evidence="10" key="1">
    <citation type="submission" date="2022-01" db="EMBL/GenBank/DDBJ databases">
        <authorList>
            <person name="Jo J.-H."/>
            <person name="Im W.-T."/>
        </authorList>
    </citation>
    <scope>NUCLEOTIDE SEQUENCE</scope>
    <source>
        <strain evidence="10">NA20</strain>
    </source>
</reference>
<dbReference type="EMBL" id="JAKLTR010000002">
    <property type="protein sequence ID" value="MCG2613332.1"/>
    <property type="molecule type" value="Genomic_DNA"/>
</dbReference>
<protein>
    <submittedName>
        <fullName evidence="10">SusC/RagA family TonB-linked outer membrane protein</fullName>
    </submittedName>
</protein>